<sequence length="347" mass="36849">MDNFKPIHTKLTSLLDIQTPIISAPMYYGSTPDLAAAISKAGGFGFVAAGFDSSADMVNQIRAIRDKVGSPPAAAAQTGVGLLGWILDRTESSTDPRIPAILDERPKAIWFAFGDDLGPHIVKVRAYEADKGHKTLVFVIVNTVIEAQRAAEEWRADVLVVQGHEAGGHGGAEAPPLFSLLPAVLQSLPRRPCVVAAGGISTGAQIAALLALGADGVVLGTRFLFTPESMYSDAMKRVLVHAGLNDSVRSVAFDEMHRTPVKTGWPIGIDGRAIAKGIIDDSRNGLSLEERFRNFDEAKSRGDTNHLIIWAGVGAGLVNEVEAAADVLHKLHEETLRALSTAAQLVA</sequence>
<dbReference type="SUPFAM" id="SSF51412">
    <property type="entry name" value="Inosine monophosphate dehydrogenase (IMPDH)"/>
    <property type="match status" value="1"/>
</dbReference>
<accession>A0ABR3JEJ5</accession>
<evidence type="ECO:0000256" key="2">
    <source>
        <dbReference type="ARBA" id="ARBA00022643"/>
    </source>
</evidence>
<dbReference type="PANTHER" id="PTHR32332:SF31">
    <property type="entry name" value="2-NITROPROPANE DIOXYGENASE FAMILY, PUTATIVE (AFU_ORTHOLOGUE AFUA_2G09850)-RELATED"/>
    <property type="match status" value="1"/>
</dbReference>
<evidence type="ECO:0000256" key="3">
    <source>
        <dbReference type="ARBA" id="ARBA00023002"/>
    </source>
</evidence>
<evidence type="ECO:0000313" key="4">
    <source>
        <dbReference type="EMBL" id="KAL0954153.1"/>
    </source>
</evidence>
<dbReference type="PANTHER" id="PTHR32332">
    <property type="entry name" value="2-NITROPROPANE DIOXYGENASE"/>
    <property type="match status" value="1"/>
</dbReference>
<evidence type="ECO:0000313" key="5">
    <source>
        <dbReference type="Proteomes" id="UP001556367"/>
    </source>
</evidence>
<reference evidence="5" key="1">
    <citation type="submission" date="2024-06" db="EMBL/GenBank/DDBJ databases">
        <title>Multi-omics analyses provide insights into the biosynthesis of the anticancer antibiotic pleurotin in Hohenbuehelia grisea.</title>
        <authorList>
            <person name="Weaver J.A."/>
            <person name="Alberti F."/>
        </authorList>
    </citation>
    <scope>NUCLEOTIDE SEQUENCE [LARGE SCALE GENOMIC DNA]</scope>
    <source>
        <strain evidence="5">T-177</strain>
    </source>
</reference>
<dbReference type="InterPro" id="IPR013785">
    <property type="entry name" value="Aldolase_TIM"/>
</dbReference>
<organism evidence="4 5">
    <name type="scientific">Hohenbuehelia grisea</name>
    <dbReference type="NCBI Taxonomy" id="104357"/>
    <lineage>
        <taxon>Eukaryota</taxon>
        <taxon>Fungi</taxon>
        <taxon>Dikarya</taxon>
        <taxon>Basidiomycota</taxon>
        <taxon>Agaricomycotina</taxon>
        <taxon>Agaricomycetes</taxon>
        <taxon>Agaricomycetidae</taxon>
        <taxon>Agaricales</taxon>
        <taxon>Pleurotineae</taxon>
        <taxon>Pleurotaceae</taxon>
        <taxon>Hohenbuehelia</taxon>
    </lineage>
</organism>
<keyword evidence="2" id="KW-0288">FMN</keyword>
<dbReference type="CDD" id="cd04730">
    <property type="entry name" value="NPD_like"/>
    <property type="match status" value="1"/>
</dbReference>
<dbReference type="Pfam" id="PF03060">
    <property type="entry name" value="NMO"/>
    <property type="match status" value="1"/>
</dbReference>
<evidence type="ECO:0008006" key="6">
    <source>
        <dbReference type="Google" id="ProtNLM"/>
    </source>
</evidence>
<keyword evidence="3" id="KW-0560">Oxidoreductase</keyword>
<protein>
    <recommendedName>
        <fullName evidence="6">Nitronate monooxygenase domain-containing protein</fullName>
    </recommendedName>
</protein>
<keyword evidence="5" id="KW-1185">Reference proteome</keyword>
<evidence type="ECO:0000256" key="1">
    <source>
        <dbReference type="ARBA" id="ARBA00022630"/>
    </source>
</evidence>
<comment type="caution">
    <text evidence="4">The sequence shown here is derived from an EMBL/GenBank/DDBJ whole genome shotgun (WGS) entry which is preliminary data.</text>
</comment>
<dbReference type="InterPro" id="IPR004136">
    <property type="entry name" value="NMO"/>
</dbReference>
<dbReference type="Gene3D" id="3.20.20.70">
    <property type="entry name" value="Aldolase class I"/>
    <property type="match status" value="1"/>
</dbReference>
<name>A0ABR3JEJ5_9AGAR</name>
<dbReference type="EMBL" id="JASNQZ010000008">
    <property type="protein sequence ID" value="KAL0954153.1"/>
    <property type="molecule type" value="Genomic_DNA"/>
</dbReference>
<keyword evidence="1" id="KW-0285">Flavoprotein</keyword>
<dbReference type="Proteomes" id="UP001556367">
    <property type="component" value="Unassembled WGS sequence"/>
</dbReference>
<proteinExistence type="predicted"/>
<gene>
    <name evidence="4" type="ORF">HGRIS_005290</name>
</gene>